<dbReference type="AlphaFoldDB" id="A0A4Q4J691"/>
<dbReference type="InterPro" id="IPR042099">
    <property type="entry name" value="ANL_N_sf"/>
</dbReference>
<sequence length="512" mass="55284">MVMASEIVSGDRSISREAMLGRAAQAASGLRSLGVGVEDTVALILRNDIAFLEASFAVGLLGACPVAVNWHFSVAEAAYVIDDCRARAVIIHADLHARLADAIPASVPVIIVDTPPEIAAAYDLGKVDPPAADALRWDSWLTGFAPVQAAVTSPGTIIYTSGTTGNPKGVRRSRPTAEQARITNAIIAGAYGLDASDTGVVSLIAAPMYHSAPNAQALFSVQIGATVILQPRFDPEGLLALIEKWRVTHIYLAPIMFNRLLQLPASVRERYDVSSLRFVVHAAAPCPQHVKRQMIEWWGPIIREFYGSTEVRAIAICTSQEWLERPGTVGRAIPGAEMKICDAQGRVLPPGEIGELVCGFPTASDFSYQGDEEKRRSVDRGGLIATGDVGYIDEDGYLFICDRSNDMIISGGVNIYPAEIEAALARVPGVRDSAVFGIPDEEYGESVMAVVQPVEGRTLTPEGLAEALRKEIASYKIPRRIELADDLPREDSGKIFKRKLRAPFWEKAGRQI</sequence>
<evidence type="ECO:0000259" key="4">
    <source>
        <dbReference type="Pfam" id="PF13193"/>
    </source>
</evidence>
<dbReference type="Gene3D" id="3.30.300.30">
    <property type="match status" value="1"/>
</dbReference>
<evidence type="ECO:0000259" key="3">
    <source>
        <dbReference type="Pfam" id="PF00501"/>
    </source>
</evidence>
<organism evidence="5 6">
    <name type="scientific">Sphingobium indicum</name>
    <dbReference type="NCBI Taxonomy" id="332055"/>
    <lineage>
        <taxon>Bacteria</taxon>
        <taxon>Pseudomonadati</taxon>
        <taxon>Pseudomonadota</taxon>
        <taxon>Alphaproteobacteria</taxon>
        <taxon>Sphingomonadales</taxon>
        <taxon>Sphingomonadaceae</taxon>
        <taxon>Sphingobium</taxon>
    </lineage>
</organism>
<comment type="similarity">
    <text evidence="1">Belongs to the ATP-dependent AMP-binding enzyme family.</text>
</comment>
<protein>
    <submittedName>
        <fullName evidence="5">Long-chain fatty acid--CoA ligase</fullName>
    </submittedName>
</protein>
<evidence type="ECO:0000256" key="2">
    <source>
        <dbReference type="ARBA" id="ARBA00022598"/>
    </source>
</evidence>
<evidence type="ECO:0000313" key="6">
    <source>
        <dbReference type="Proteomes" id="UP000292734"/>
    </source>
</evidence>
<feature type="domain" description="AMP-binding enzyme C-terminal" evidence="4">
    <location>
        <begin position="419"/>
        <end position="494"/>
    </location>
</feature>
<dbReference type="InterPro" id="IPR045851">
    <property type="entry name" value="AMP-bd_C_sf"/>
</dbReference>
<dbReference type="GO" id="GO:0006631">
    <property type="term" value="P:fatty acid metabolic process"/>
    <property type="evidence" value="ECO:0007669"/>
    <property type="project" value="TreeGrafter"/>
</dbReference>
<dbReference type="GO" id="GO:0031956">
    <property type="term" value="F:medium-chain fatty acid-CoA ligase activity"/>
    <property type="evidence" value="ECO:0007669"/>
    <property type="project" value="TreeGrafter"/>
</dbReference>
<dbReference type="InterPro" id="IPR025110">
    <property type="entry name" value="AMP-bd_C"/>
</dbReference>
<dbReference type="PANTHER" id="PTHR43201:SF5">
    <property type="entry name" value="MEDIUM-CHAIN ACYL-COA LIGASE ACSF2, MITOCHONDRIAL"/>
    <property type="match status" value="1"/>
</dbReference>
<dbReference type="SUPFAM" id="SSF56801">
    <property type="entry name" value="Acetyl-CoA synthetase-like"/>
    <property type="match status" value="1"/>
</dbReference>
<dbReference type="PANTHER" id="PTHR43201">
    <property type="entry name" value="ACYL-COA SYNTHETASE"/>
    <property type="match status" value="1"/>
</dbReference>
<dbReference type="Pfam" id="PF00501">
    <property type="entry name" value="AMP-binding"/>
    <property type="match status" value="1"/>
</dbReference>
<dbReference type="Pfam" id="PF13193">
    <property type="entry name" value="AMP-binding_C"/>
    <property type="match status" value="1"/>
</dbReference>
<comment type="caution">
    <text evidence="5">The sequence shown here is derived from an EMBL/GenBank/DDBJ whole genome shotgun (WGS) entry which is preliminary data.</text>
</comment>
<accession>A0A4Q4J691</accession>
<name>A0A4Q4J691_9SPHN</name>
<dbReference type="Proteomes" id="UP000292734">
    <property type="component" value="Unassembled WGS sequence"/>
</dbReference>
<dbReference type="NCBIfam" id="NF009071">
    <property type="entry name" value="PRK12406.1"/>
    <property type="match status" value="1"/>
</dbReference>
<dbReference type="Gene3D" id="3.40.50.12780">
    <property type="entry name" value="N-terminal domain of ligase-like"/>
    <property type="match status" value="1"/>
</dbReference>
<gene>
    <name evidence="5" type="ORF">EWH08_12635</name>
</gene>
<dbReference type="InterPro" id="IPR020845">
    <property type="entry name" value="AMP-binding_CS"/>
</dbReference>
<reference evidence="5 6" key="1">
    <citation type="submission" date="2019-02" db="EMBL/GenBank/DDBJ databases">
        <authorList>
            <person name="Feng G."/>
        </authorList>
    </citation>
    <scope>NUCLEOTIDE SEQUENCE [LARGE SCALE GENOMIC DNA]</scope>
    <source>
        <strain evidence="5 6">DSM 26779</strain>
    </source>
</reference>
<evidence type="ECO:0000313" key="5">
    <source>
        <dbReference type="EMBL" id="RYM01521.1"/>
    </source>
</evidence>
<dbReference type="PROSITE" id="PS00455">
    <property type="entry name" value="AMP_BINDING"/>
    <property type="match status" value="1"/>
</dbReference>
<dbReference type="EMBL" id="SEOM01000004">
    <property type="protein sequence ID" value="RYM01521.1"/>
    <property type="molecule type" value="Genomic_DNA"/>
</dbReference>
<feature type="domain" description="AMP-dependent synthetase/ligase" evidence="3">
    <location>
        <begin position="8"/>
        <end position="359"/>
    </location>
</feature>
<dbReference type="InterPro" id="IPR000873">
    <property type="entry name" value="AMP-dep_synth/lig_dom"/>
</dbReference>
<evidence type="ECO:0000256" key="1">
    <source>
        <dbReference type="ARBA" id="ARBA00006432"/>
    </source>
</evidence>
<proteinExistence type="inferred from homology"/>
<keyword evidence="2 5" id="KW-0436">Ligase</keyword>